<dbReference type="SUPFAM" id="SSF46689">
    <property type="entry name" value="Homeodomain-like"/>
    <property type="match status" value="2"/>
</dbReference>
<keyword evidence="3" id="KW-0804">Transcription</keyword>
<evidence type="ECO:0000259" key="4">
    <source>
        <dbReference type="PROSITE" id="PS01124"/>
    </source>
</evidence>
<evidence type="ECO:0000313" key="5">
    <source>
        <dbReference type="EMBL" id="MDO6361117.1"/>
    </source>
</evidence>
<accession>A0ABD5A021</accession>
<gene>
    <name evidence="5" type="ORF">Q4436_03150</name>
</gene>
<evidence type="ECO:0000256" key="2">
    <source>
        <dbReference type="ARBA" id="ARBA00023125"/>
    </source>
</evidence>
<dbReference type="InterPro" id="IPR009057">
    <property type="entry name" value="Homeodomain-like_sf"/>
</dbReference>
<dbReference type="PANTHER" id="PTHR43280:SF2">
    <property type="entry name" value="HTH-TYPE TRANSCRIPTIONAL REGULATOR EXSA"/>
    <property type="match status" value="1"/>
</dbReference>
<dbReference type="EMBL" id="JAUONS010000001">
    <property type="protein sequence ID" value="MDO6361117.1"/>
    <property type="molecule type" value="Genomic_DNA"/>
</dbReference>
<dbReference type="InterPro" id="IPR014710">
    <property type="entry name" value="RmlC-like_jellyroll"/>
</dbReference>
<evidence type="ECO:0000313" key="6">
    <source>
        <dbReference type="Proteomes" id="UP001169713"/>
    </source>
</evidence>
<dbReference type="SUPFAM" id="SSF51215">
    <property type="entry name" value="Regulatory protein AraC"/>
    <property type="match status" value="1"/>
</dbReference>
<dbReference type="PANTHER" id="PTHR43280">
    <property type="entry name" value="ARAC-FAMILY TRANSCRIPTIONAL REGULATOR"/>
    <property type="match status" value="1"/>
</dbReference>
<dbReference type="Pfam" id="PF02311">
    <property type="entry name" value="AraC_binding"/>
    <property type="match status" value="1"/>
</dbReference>
<dbReference type="Proteomes" id="UP001169713">
    <property type="component" value="Unassembled WGS sequence"/>
</dbReference>
<keyword evidence="1" id="KW-0805">Transcription regulation</keyword>
<name>A0ABD5A021_9LACO</name>
<dbReference type="SMART" id="SM00342">
    <property type="entry name" value="HTH_ARAC"/>
    <property type="match status" value="1"/>
</dbReference>
<dbReference type="GO" id="GO:0003677">
    <property type="term" value="F:DNA binding"/>
    <property type="evidence" value="ECO:0007669"/>
    <property type="project" value="UniProtKB-KW"/>
</dbReference>
<evidence type="ECO:0000256" key="1">
    <source>
        <dbReference type="ARBA" id="ARBA00023015"/>
    </source>
</evidence>
<dbReference type="Gene3D" id="2.60.120.10">
    <property type="entry name" value="Jelly Rolls"/>
    <property type="match status" value="1"/>
</dbReference>
<protein>
    <submittedName>
        <fullName evidence="5">AraC family transcriptional regulator</fullName>
    </submittedName>
</protein>
<evidence type="ECO:0000256" key="3">
    <source>
        <dbReference type="ARBA" id="ARBA00023163"/>
    </source>
</evidence>
<reference evidence="5" key="1">
    <citation type="submission" date="2023-07" db="EMBL/GenBank/DDBJ databases">
        <title>Whole Genome Sequencing of Colonoscopy isolates.</title>
        <authorList>
            <person name="Surve S.V."/>
            <person name="Valls R.A."/>
            <person name="Barrak K.E."/>
            <person name="Gardner T.B."/>
            <person name="O'Toole G.A."/>
        </authorList>
    </citation>
    <scope>NUCLEOTIDE SEQUENCE</scope>
    <source>
        <strain evidence="5">GP0003</strain>
    </source>
</reference>
<dbReference type="InterPro" id="IPR037923">
    <property type="entry name" value="HTH-like"/>
</dbReference>
<proteinExistence type="predicted"/>
<sequence length="292" mass="33784">MDYNIRQNLHEIVIPTDPLSFWYCLFVNQNTQTYVAPHWHSGIELSYTQTGEIDDFHIAGTHYSTKAGRILIVNSQVIHGSSNRIQKFHTALGIIFPFNTIRRLYPNIVNKVIQLNDPSMFNAEQKLYYAKLQGLLNQFIAMAESDDEFKFIIMQKLADQVLLILLTKFTVNMPSKMKNSKKAYIVNRLQFITQYVNNHYKEDISLDLLAKKCNVSKNYLARFFKQEMEITVNAYINNVRAQNAHSQMLGGKYNLTDLSSLNGFSGVKTMNRTFKRLYGQTASELKKDLKNK</sequence>
<dbReference type="AlphaFoldDB" id="A0ABD5A021"/>
<dbReference type="RefSeq" id="WP_262333706.1">
    <property type="nucleotide sequence ID" value="NZ_JANZQG010000004.1"/>
</dbReference>
<dbReference type="InterPro" id="IPR003313">
    <property type="entry name" value="AraC-bd"/>
</dbReference>
<dbReference type="Gene3D" id="1.10.10.60">
    <property type="entry name" value="Homeodomain-like"/>
    <property type="match status" value="2"/>
</dbReference>
<feature type="domain" description="HTH araC/xylS-type" evidence="4">
    <location>
        <begin position="190"/>
        <end position="288"/>
    </location>
</feature>
<organism evidence="5 6">
    <name type="scientific">Lactobacillus paragasseri</name>
    <dbReference type="NCBI Taxonomy" id="2107999"/>
    <lineage>
        <taxon>Bacteria</taxon>
        <taxon>Bacillati</taxon>
        <taxon>Bacillota</taxon>
        <taxon>Bacilli</taxon>
        <taxon>Lactobacillales</taxon>
        <taxon>Lactobacillaceae</taxon>
        <taxon>Lactobacillus</taxon>
    </lineage>
</organism>
<keyword evidence="2" id="KW-0238">DNA-binding</keyword>
<dbReference type="PROSITE" id="PS01124">
    <property type="entry name" value="HTH_ARAC_FAMILY_2"/>
    <property type="match status" value="1"/>
</dbReference>
<dbReference type="Pfam" id="PF12833">
    <property type="entry name" value="HTH_18"/>
    <property type="match status" value="1"/>
</dbReference>
<comment type="caution">
    <text evidence="5">The sequence shown here is derived from an EMBL/GenBank/DDBJ whole genome shotgun (WGS) entry which is preliminary data.</text>
</comment>
<dbReference type="InterPro" id="IPR018060">
    <property type="entry name" value="HTH_AraC"/>
</dbReference>